<evidence type="ECO:0000313" key="3">
    <source>
        <dbReference type="Proteomes" id="UP000223071"/>
    </source>
</evidence>
<dbReference type="EMBL" id="PDJQ01000001">
    <property type="protein sequence ID" value="PFG73162.1"/>
    <property type="molecule type" value="Genomic_DNA"/>
</dbReference>
<proteinExistence type="predicted"/>
<dbReference type="SUPFAM" id="SSF49503">
    <property type="entry name" value="Cupredoxins"/>
    <property type="match status" value="1"/>
</dbReference>
<evidence type="ECO:0000313" key="2">
    <source>
        <dbReference type="EMBL" id="PFG73162.1"/>
    </source>
</evidence>
<dbReference type="Proteomes" id="UP000223071">
    <property type="component" value="Unassembled WGS sequence"/>
</dbReference>
<evidence type="ECO:0000256" key="1">
    <source>
        <dbReference type="SAM" id="MobiDB-lite"/>
    </source>
</evidence>
<comment type="caution">
    <text evidence="2">The sequence shown here is derived from an EMBL/GenBank/DDBJ whole genome shotgun (WGS) entry which is preliminary data.</text>
</comment>
<feature type="compositionally biased region" description="Polar residues" evidence="1">
    <location>
        <begin position="124"/>
        <end position="133"/>
    </location>
</feature>
<dbReference type="InterPro" id="IPR008972">
    <property type="entry name" value="Cupredoxin"/>
</dbReference>
<accession>A0A2A9HDD9</accession>
<keyword evidence="3" id="KW-1185">Reference proteome</keyword>
<protein>
    <submittedName>
        <fullName evidence="2">Uncharacterized protein</fullName>
    </submittedName>
</protein>
<dbReference type="AlphaFoldDB" id="A0A2A9HDD9"/>
<reference evidence="2 3" key="1">
    <citation type="submission" date="2017-09" db="EMBL/GenBank/DDBJ databases">
        <title>Sequencing the genomes of two abundant thermophiles in Great Basin hot springs: Thermocrinis jamiesonii and novel Chloroflexi Thermoflexus hugenholtzii.</title>
        <authorList>
            <person name="Hedlund B."/>
        </authorList>
    </citation>
    <scope>NUCLEOTIDE SEQUENCE [LARGE SCALE GENOMIC DNA]</scope>
    <source>
        <strain evidence="2 3">G233</strain>
    </source>
</reference>
<feature type="region of interest" description="Disordered" evidence="1">
    <location>
        <begin position="124"/>
        <end position="165"/>
    </location>
</feature>
<name>A0A2A9HDD9_TEPT2</name>
<sequence length="182" mass="19303">MSEHRFRPLLAAIALAMALAGGLSVAFFGATTESASAYDRYTIEVSREGFNPRTCRINRGDEIQFLNVDTVPLRVYKPGHGGLPADPDFVLQPGERSTVFSYTAGTTDRYYTDGGQSVEVLTPPRSNTWQTSCAKEAPTPTPTPTPTATPVGGPPGSGLPPKPARCWGNGCAVMPNLATDGE</sequence>
<organism evidence="2 3">
    <name type="scientific">Tepidiforma thermophila (strain KCTC 52669 / CGMCC 1.13589 / G233)</name>
    <dbReference type="NCBI Taxonomy" id="2761530"/>
    <lineage>
        <taxon>Bacteria</taxon>
        <taxon>Bacillati</taxon>
        <taxon>Chloroflexota</taxon>
        <taxon>Tepidiformia</taxon>
        <taxon>Tepidiformales</taxon>
        <taxon>Tepidiformaceae</taxon>
        <taxon>Tepidiforma</taxon>
    </lineage>
</organism>
<dbReference type="RefSeq" id="WP_098502636.1">
    <property type="nucleotide sequence ID" value="NZ_PDJQ01000001.1"/>
</dbReference>
<gene>
    <name evidence="2" type="ORF">A9A59_0357</name>
</gene>